<evidence type="ECO:0000256" key="7">
    <source>
        <dbReference type="RuleBase" id="RU003879"/>
    </source>
</evidence>
<evidence type="ECO:0000256" key="2">
    <source>
        <dbReference type="ARBA" id="ARBA00005811"/>
    </source>
</evidence>
<keyword evidence="7" id="KW-0653">Protein transport</keyword>
<reference evidence="9" key="1">
    <citation type="submission" date="2010-03" db="EMBL/GenBank/DDBJ databases">
        <title>Complete sequence of Mobiluncus curtisii ATCC 43063.</title>
        <authorList>
            <person name="Muzny D."/>
            <person name="Qin X."/>
            <person name="Deng J."/>
            <person name="Jiang H."/>
            <person name="Liu Y."/>
            <person name="Qu J."/>
            <person name="Song X.-Z."/>
            <person name="Zhang L."/>
            <person name="Thornton R."/>
            <person name="Coyle M."/>
            <person name="Francisco L."/>
            <person name="Jackson L."/>
            <person name="Javaid M."/>
            <person name="Korchina V."/>
            <person name="Kovar C."/>
            <person name="Mata R."/>
            <person name="Mathew T."/>
            <person name="Ngo R."/>
            <person name="Nguyen L."/>
            <person name="Nguyen N."/>
            <person name="Okwuonu G."/>
            <person name="Ongeri F."/>
            <person name="Pham C."/>
            <person name="Simmons D."/>
            <person name="Wilczek-Boney K."/>
            <person name="Hale W."/>
            <person name="Jakkamsetti A."/>
            <person name="Pham P."/>
            <person name="Ruth R."/>
            <person name="San Lucas F."/>
            <person name="Warren J."/>
            <person name="Zhang J."/>
            <person name="Zhao Z."/>
            <person name="Zhou C."/>
            <person name="Zhu D."/>
            <person name="Lee S."/>
            <person name="Bess C."/>
            <person name="Blankenburg K."/>
            <person name="Forbes L."/>
            <person name="Fu Q."/>
            <person name="Gubbala S."/>
            <person name="Hirani K."/>
            <person name="Jayaseelan J.C."/>
            <person name="Lara F."/>
            <person name="Munidasa M."/>
            <person name="Palculict T."/>
            <person name="Patil S."/>
            <person name="Pu L.-L."/>
            <person name="Saada N."/>
            <person name="Tang L."/>
            <person name="Weissenberger G."/>
            <person name="Zhu Y."/>
            <person name="Hemphill L."/>
            <person name="Shang Y."/>
            <person name="Youmans B."/>
            <person name="Ayvaz T."/>
            <person name="Ross M."/>
            <person name="Santibanez J."/>
            <person name="Aqrawi P."/>
            <person name="Gross S."/>
            <person name="Joshi V."/>
            <person name="Fowler G."/>
            <person name="Nazareth L."/>
            <person name="Reid J."/>
            <person name="Worley K."/>
            <person name="Petrosino J."/>
            <person name="Highlander S."/>
            <person name="Gibbs R."/>
            <person name="Gibbs R."/>
        </authorList>
    </citation>
    <scope>NUCLEOTIDE SEQUENCE [LARGE SCALE GENOMIC DNA]</scope>
    <source>
        <strain evidence="9">ATCC 19194</strain>
    </source>
</reference>
<dbReference type="EMBL" id="ADMT01000178">
    <property type="protein sequence ID" value="EFF82397.1"/>
    <property type="molecule type" value="Genomic_DNA"/>
</dbReference>
<keyword evidence="3" id="KW-1003">Cell membrane</keyword>
<dbReference type="GO" id="GO:0015031">
    <property type="term" value="P:protein transport"/>
    <property type="evidence" value="ECO:0007669"/>
    <property type="project" value="UniProtKB-KW"/>
</dbReference>
<evidence type="ECO:0000256" key="5">
    <source>
        <dbReference type="ARBA" id="ARBA00022989"/>
    </source>
</evidence>
<evidence type="ECO:0000313" key="8">
    <source>
        <dbReference type="EMBL" id="EFF82397.1"/>
    </source>
</evidence>
<comment type="subcellular location">
    <subcellularLocation>
        <location evidence="1">Cell membrane</location>
        <topology evidence="1">Single-pass membrane protein</topology>
    </subcellularLocation>
    <subcellularLocation>
        <location evidence="7">Cell membrane</location>
        <topology evidence="7">Single-pass type II membrane protein</topology>
    </subcellularLocation>
</comment>
<dbReference type="GO" id="GO:0022857">
    <property type="term" value="F:transmembrane transporter activity"/>
    <property type="evidence" value="ECO:0007669"/>
    <property type="project" value="InterPro"/>
</dbReference>
<dbReference type="InterPro" id="IPR003400">
    <property type="entry name" value="ExbD"/>
</dbReference>
<keyword evidence="4 7" id="KW-0812">Transmembrane</keyword>
<dbReference type="Gene3D" id="3.30.420.270">
    <property type="match status" value="1"/>
</dbReference>
<evidence type="ECO:0000256" key="3">
    <source>
        <dbReference type="ARBA" id="ARBA00022475"/>
    </source>
</evidence>
<keyword evidence="7" id="KW-0813">Transport</keyword>
<comment type="caution">
    <text evidence="8">The sequence shown here is derived from an EMBL/GenBank/DDBJ whole genome shotgun (WGS) entry which is preliminary data.</text>
</comment>
<protein>
    <submittedName>
        <fullName evidence="8">Transport energizing protein, ExbD/TolR family</fullName>
    </submittedName>
</protein>
<dbReference type="GO" id="GO:0005886">
    <property type="term" value="C:plasma membrane"/>
    <property type="evidence" value="ECO:0007669"/>
    <property type="project" value="UniProtKB-SubCell"/>
</dbReference>
<dbReference type="HOGENOM" id="CLU_085305_3_3_6"/>
<gene>
    <name evidence="8" type="ORF">HMP0015_2120</name>
</gene>
<proteinExistence type="inferred from homology"/>
<dbReference type="Proteomes" id="UP000003085">
    <property type="component" value="Unassembled WGS sequence"/>
</dbReference>
<dbReference type="AlphaFoldDB" id="D4XQX8"/>
<keyword evidence="6" id="KW-0472">Membrane</keyword>
<dbReference type="PANTHER" id="PTHR30558">
    <property type="entry name" value="EXBD MEMBRANE COMPONENT OF PMF-DRIVEN MACROMOLECULE IMPORT SYSTEM"/>
    <property type="match status" value="1"/>
</dbReference>
<dbReference type="Pfam" id="PF02472">
    <property type="entry name" value="ExbD"/>
    <property type="match status" value="1"/>
</dbReference>
<accession>D4XQX8</accession>
<evidence type="ECO:0000256" key="4">
    <source>
        <dbReference type="ARBA" id="ARBA00022692"/>
    </source>
</evidence>
<name>D4XQX8_ACIHA</name>
<keyword evidence="5" id="KW-1133">Transmembrane helix</keyword>
<comment type="similarity">
    <text evidence="2 7">Belongs to the ExbD/TolR family.</text>
</comment>
<dbReference type="PANTHER" id="PTHR30558:SF3">
    <property type="entry name" value="BIOPOLYMER TRANSPORT PROTEIN EXBD-RELATED"/>
    <property type="match status" value="1"/>
</dbReference>
<sequence length="148" mass="16440">MNVGVMMKFKRAQVDDIHINLTPMIDCMLFILVFLLLSTTFSQQSRINLTLPDAQGVPPKQFDHKIEIMVDSKGHYSVNGQAMASKEVADLSTAIKQIAQDRRDFMFVIAADANAAHQDVIRVMDVAGQLGFVNVNISTKVPTRGFTE</sequence>
<evidence type="ECO:0000313" key="9">
    <source>
        <dbReference type="Proteomes" id="UP000003085"/>
    </source>
</evidence>
<evidence type="ECO:0000256" key="1">
    <source>
        <dbReference type="ARBA" id="ARBA00004162"/>
    </source>
</evidence>
<evidence type="ECO:0000256" key="6">
    <source>
        <dbReference type="ARBA" id="ARBA00023136"/>
    </source>
</evidence>
<organism evidence="8 9">
    <name type="scientific">Acinetobacter haemolyticus ATCC 19194</name>
    <dbReference type="NCBI Taxonomy" id="707232"/>
    <lineage>
        <taxon>Bacteria</taxon>
        <taxon>Pseudomonadati</taxon>
        <taxon>Pseudomonadota</taxon>
        <taxon>Gammaproteobacteria</taxon>
        <taxon>Moraxellales</taxon>
        <taxon>Moraxellaceae</taxon>
        <taxon>Acinetobacter</taxon>
    </lineage>
</organism>